<dbReference type="PANTHER" id="PTHR31891">
    <property type="entry name" value="FORMAMIDASE C869.04-RELATED"/>
    <property type="match status" value="1"/>
</dbReference>
<dbReference type="SUPFAM" id="SSF141130">
    <property type="entry name" value="Acetamidase/Formamidase-like"/>
    <property type="match status" value="1"/>
</dbReference>
<dbReference type="EMBL" id="JANDBC010000001">
    <property type="protein sequence ID" value="MCP9290743.1"/>
    <property type="molecule type" value="Genomic_DNA"/>
</dbReference>
<organism evidence="1 2">
    <name type="scientific">Gracilimonas sediminicola</name>
    <dbReference type="NCBI Taxonomy" id="2952158"/>
    <lineage>
        <taxon>Bacteria</taxon>
        <taxon>Pseudomonadati</taxon>
        <taxon>Balneolota</taxon>
        <taxon>Balneolia</taxon>
        <taxon>Balneolales</taxon>
        <taxon>Balneolaceae</taxon>
        <taxon>Gracilimonas</taxon>
    </lineage>
</organism>
<dbReference type="Proteomes" id="UP001139125">
    <property type="component" value="Unassembled WGS sequence"/>
</dbReference>
<protein>
    <submittedName>
        <fullName evidence="1">Acetamidase/formamidase family protein</fullName>
    </submittedName>
</protein>
<gene>
    <name evidence="1" type="ORF">NM125_03980</name>
</gene>
<dbReference type="GO" id="GO:0016811">
    <property type="term" value="F:hydrolase activity, acting on carbon-nitrogen (but not peptide) bonds, in linear amides"/>
    <property type="evidence" value="ECO:0007669"/>
    <property type="project" value="InterPro"/>
</dbReference>
<reference evidence="1" key="1">
    <citation type="submission" date="2022-06" db="EMBL/GenBank/DDBJ databases">
        <title>Gracilimonas sp. CAU 1638 isolated from sea sediment.</title>
        <authorList>
            <person name="Kim W."/>
        </authorList>
    </citation>
    <scope>NUCLEOTIDE SEQUENCE</scope>
    <source>
        <strain evidence="1">CAU 1638</strain>
    </source>
</reference>
<dbReference type="Gene3D" id="2.60.120.580">
    <property type="entry name" value="Acetamidase/Formamidase-like domains"/>
    <property type="match status" value="2"/>
</dbReference>
<dbReference type="RefSeq" id="WP_255133092.1">
    <property type="nucleotide sequence ID" value="NZ_JANDBC010000001.1"/>
</dbReference>
<dbReference type="AlphaFoldDB" id="A0A9X2RFA8"/>
<dbReference type="Gene3D" id="3.10.28.20">
    <property type="entry name" value="Acetamidase/Formamidase-like domains"/>
    <property type="match status" value="1"/>
</dbReference>
<comment type="caution">
    <text evidence="1">The sequence shown here is derived from an EMBL/GenBank/DDBJ whole genome shotgun (WGS) entry which is preliminary data.</text>
</comment>
<evidence type="ECO:0000313" key="1">
    <source>
        <dbReference type="EMBL" id="MCP9290743.1"/>
    </source>
</evidence>
<name>A0A9X2RFA8_9BACT</name>
<accession>A0A9X2RFA8</accession>
<proteinExistence type="predicted"/>
<dbReference type="PANTHER" id="PTHR31891:SF1">
    <property type="entry name" value="FORMAMIDASE C869.04-RELATED"/>
    <property type="match status" value="1"/>
</dbReference>
<keyword evidence="2" id="KW-1185">Reference proteome</keyword>
<dbReference type="InterPro" id="IPR004304">
    <property type="entry name" value="FmdA_AmdA"/>
</dbReference>
<dbReference type="Pfam" id="PF03069">
    <property type="entry name" value="FmdA_AmdA"/>
    <property type="match status" value="2"/>
</dbReference>
<evidence type="ECO:0000313" key="2">
    <source>
        <dbReference type="Proteomes" id="UP001139125"/>
    </source>
</evidence>
<sequence length="322" mass="35318">MFVNTGCVEVDMEKESTTQAPEVDFELTSDQTHNRWSSAIEPVLTVPSGSVIKVGTEEASDQQLDVNSTLEDLANLSFDPIHPLTGPVYVENAEPGDVLKVTLHKIEMGDWGWTAIVPGFGFLADEFTEPYLKTFELGKDKKTAKFSENIEIPLKPFPGVMGVAPDTEEMLSTIPPRENGGNMDDPNITEGSVVYFPVLVEGALFSIGDTHAAQGHGEVCGTAIEAPMNIIYEVEVIKGGRTISEPQYETDDYYAVTAFATTIDEAARKATRYMIDFLEEEKGMDRQDAYALCSLAGDLKIAEVVDVPHMLVSMHIPKDIFK</sequence>